<dbReference type="AlphaFoldDB" id="A0AAV3AN03"/>
<evidence type="ECO:0000313" key="3">
    <source>
        <dbReference type="Proteomes" id="UP001181693"/>
    </source>
</evidence>
<feature type="compositionally biased region" description="Polar residues" evidence="1">
    <location>
        <begin position="1"/>
        <end position="15"/>
    </location>
</feature>
<feature type="compositionally biased region" description="Basic and acidic residues" evidence="1">
    <location>
        <begin position="74"/>
        <end position="84"/>
    </location>
</feature>
<organism evidence="2 3">
    <name type="scientific">Pyxicephalus adspersus</name>
    <name type="common">African bullfrog</name>
    <dbReference type="NCBI Taxonomy" id="30357"/>
    <lineage>
        <taxon>Eukaryota</taxon>
        <taxon>Metazoa</taxon>
        <taxon>Chordata</taxon>
        <taxon>Craniata</taxon>
        <taxon>Vertebrata</taxon>
        <taxon>Euteleostomi</taxon>
        <taxon>Amphibia</taxon>
        <taxon>Batrachia</taxon>
        <taxon>Anura</taxon>
        <taxon>Neobatrachia</taxon>
        <taxon>Ranoidea</taxon>
        <taxon>Pyxicephalidae</taxon>
        <taxon>Pyxicephalinae</taxon>
        <taxon>Pyxicephalus</taxon>
    </lineage>
</organism>
<feature type="compositionally biased region" description="Acidic residues" evidence="1">
    <location>
        <begin position="193"/>
        <end position="206"/>
    </location>
</feature>
<evidence type="ECO:0000313" key="2">
    <source>
        <dbReference type="EMBL" id="DBA28002.1"/>
    </source>
</evidence>
<keyword evidence="3" id="KW-1185">Reference proteome</keyword>
<feature type="compositionally biased region" description="Basic and acidic residues" evidence="1">
    <location>
        <begin position="165"/>
        <end position="183"/>
    </location>
</feature>
<accession>A0AAV3AN03</accession>
<sequence>MYTPFIQPTTKQALNQQKQEKAEEKPKNTLRPEFTPSSMGDKKLVIPTSENKKETNNLEVDVEEKKATAAILKSKQDDKNKEDVQEAENQINPDNVNAGEDEDEPKLEDAEYKESNKENEEVERENLINIDGQQEDDNGTKQNEQEDARNPNDYNGDEANVAESEAEKQAELTDNKQIVKDDIVQNGLNGQAAEEEAEDSDTPPLK</sequence>
<proteinExistence type="predicted"/>
<comment type="caution">
    <text evidence="2">The sequence shown here is derived from an EMBL/GenBank/DDBJ whole genome shotgun (WGS) entry which is preliminary data.</text>
</comment>
<feature type="compositionally biased region" description="Basic and acidic residues" evidence="1">
    <location>
        <begin position="107"/>
        <end position="119"/>
    </location>
</feature>
<dbReference type="EMBL" id="DYDO01000003">
    <property type="protein sequence ID" value="DBA28002.1"/>
    <property type="molecule type" value="Genomic_DNA"/>
</dbReference>
<protein>
    <submittedName>
        <fullName evidence="2">Uncharacterized protein</fullName>
    </submittedName>
</protein>
<gene>
    <name evidence="2" type="ORF">GDO54_008433</name>
</gene>
<dbReference type="Proteomes" id="UP001181693">
    <property type="component" value="Unassembled WGS sequence"/>
</dbReference>
<feature type="region of interest" description="Disordered" evidence="1">
    <location>
        <begin position="1"/>
        <end position="206"/>
    </location>
</feature>
<reference evidence="2" key="1">
    <citation type="thesis" date="2020" institute="ProQuest LLC" country="789 East Eisenhower Parkway, Ann Arbor, MI, USA">
        <title>Comparative Genomics and Chromosome Evolution.</title>
        <authorList>
            <person name="Mudd A.B."/>
        </authorList>
    </citation>
    <scope>NUCLEOTIDE SEQUENCE</scope>
    <source>
        <strain evidence="2">1538</strain>
        <tissue evidence="2">Blood</tissue>
    </source>
</reference>
<name>A0AAV3AN03_PYXAD</name>
<feature type="compositionally biased region" description="Basic and acidic residues" evidence="1">
    <location>
        <begin position="40"/>
        <end position="56"/>
    </location>
</feature>
<feature type="compositionally biased region" description="Basic and acidic residues" evidence="1">
    <location>
        <begin position="18"/>
        <end position="27"/>
    </location>
</feature>
<evidence type="ECO:0000256" key="1">
    <source>
        <dbReference type="SAM" id="MobiDB-lite"/>
    </source>
</evidence>